<dbReference type="PANTHER" id="PTHR37422:SF23">
    <property type="entry name" value="TEICHURONIC ACID BIOSYNTHESIS PROTEIN TUAE"/>
    <property type="match status" value="1"/>
</dbReference>
<keyword evidence="2 5" id="KW-0812">Transmembrane</keyword>
<evidence type="ECO:0000313" key="8">
    <source>
        <dbReference type="Proteomes" id="UP000286715"/>
    </source>
</evidence>
<accession>A0A401XK12</accession>
<comment type="subcellular location">
    <subcellularLocation>
        <location evidence="1">Membrane</location>
        <topology evidence="1">Multi-pass membrane protein</topology>
    </subcellularLocation>
</comment>
<dbReference type="EMBL" id="BHZE01000006">
    <property type="protein sequence ID" value="GCD77342.1"/>
    <property type="molecule type" value="Genomic_DNA"/>
</dbReference>
<feature type="domain" description="O-antigen ligase-related" evidence="6">
    <location>
        <begin position="2"/>
        <end position="143"/>
    </location>
</feature>
<evidence type="ECO:0000256" key="4">
    <source>
        <dbReference type="ARBA" id="ARBA00023136"/>
    </source>
</evidence>
<organism evidence="7 8">
    <name type="scientific">Thermaurantimonas aggregans</name>
    <dbReference type="NCBI Taxonomy" id="2173829"/>
    <lineage>
        <taxon>Bacteria</taxon>
        <taxon>Pseudomonadati</taxon>
        <taxon>Bacteroidota</taxon>
        <taxon>Flavobacteriia</taxon>
        <taxon>Flavobacteriales</taxon>
        <taxon>Schleiferiaceae</taxon>
        <taxon>Thermaurantimonas</taxon>
    </lineage>
</organism>
<reference evidence="7 8" key="1">
    <citation type="submission" date="2018-11" db="EMBL/GenBank/DDBJ databases">
        <title>Schleiferia aggregans sp. nov., a moderately thermophilic heterotrophic bacterium isolated from microbial mats at a terrestrial hot spring.</title>
        <authorList>
            <person name="Iino T."/>
            <person name="Ohkuma M."/>
            <person name="Haruta S."/>
        </authorList>
    </citation>
    <scope>NUCLEOTIDE SEQUENCE [LARGE SCALE GENOMIC DNA]</scope>
    <source>
        <strain evidence="7 8">LA</strain>
    </source>
</reference>
<gene>
    <name evidence="7" type="ORF">JCM31826_08240</name>
</gene>
<dbReference type="InterPro" id="IPR051533">
    <property type="entry name" value="WaaL-like"/>
</dbReference>
<keyword evidence="3 5" id="KW-1133">Transmembrane helix</keyword>
<keyword evidence="8" id="KW-1185">Reference proteome</keyword>
<dbReference type="InterPro" id="IPR007016">
    <property type="entry name" value="O-antigen_ligase-rel_domated"/>
</dbReference>
<evidence type="ECO:0000313" key="7">
    <source>
        <dbReference type="EMBL" id="GCD77342.1"/>
    </source>
</evidence>
<dbReference type="AlphaFoldDB" id="A0A401XK12"/>
<feature type="transmembrane region" description="Helical" evidence="5">
    <location>
        <begin position="128"/>
        <end position="155"/>
    </location>
</feature>
<comment type="caution">
    <text evidence="7">The sequence shown here is derived from an EMBL/GenBank/DDBJ whole genome shotgun (WGS) entry which is preliminary data.</text>
</comment>
<name>A0A401XK12_9FLAO</name>
<keyword evidence="4 5" id="KW-0472">Membrane</keyword>
<proteinExistence type="predicted"/>
<feature type="transmembrane region" description="Helical" evidence="5">
    <location>
        <begin position="24"/>
        <end position="46"/>
    </location>
</feature>
<protein>
    <recommendedName>
        <fullName evidence="6">O-antigen ligase-related domain-containing protein</fullName>
    </recommendedName>
</protein>
<evidence type="ECO:0000259" key="6">
    <source>
        <dbReference type="Pfam" id="PF04932"/>
    </source>
</evidence>
<evidence type="ECO:0000256" key="3">
    <source>
        <dbReference type="ARBA" id="ARBA00022989"/>
    </source>
</evidence>
<feature type="transmembrane region" description="Helical" evidence="5">
    <location>
        <begin position="175"/>
        <end position="202"/>
    </location>
</feature>
<evidence type="ECO:0000256" key="5">
    <source>
        <dbReference type="SAM" id="Phobius"/>
    </source>
</evidence>
<sequence>MVLVFLGGMSVLYADYINWKRLLVAAIAVPVFIAALYSPPVEAFILQSSDRIHEMIYETEKVRTEDRSYLVRVAMVKKALAIFEKHPLTGIGLNNFTNYSIAFDESFEGAKYVVTRKNIQQKSAHNSYIGVLAEGGLLLFLPFVLILLIPIYHLIRNFNSIPVVQKPVFYGHVMMAVHLYFIMSIVNVFTWFLIALASALVYRK</sequence>
<evidence type="ECO:0000256" key="2">
    <source>
        <dbReference type="ARBA" id="ARBA00022692"/>
    </source>
</evidence>
<dbReference type="PANTHER" id="PTHR37422">
    <property type="entry name" value="TEICHURONIC ACID BIOSYNTHESIS PROTEIN TUAE"/>
    <property type="match status" value="1"/>
</dbReference>
<dbReference type="GO" id="GO:0016020">
    <property type="term" value="C:membrane"/>
    <property type="evidence" value="ECO:0007669"/>
    <property type="project" value="UniProtKB-SubCell"/>
</dbReference>
<evidence type="ECO:0000256" key="1">
    <source>
        <dbReference type="ARBA" id="ARBA00004141"/>
    </source>
</evidence>
<dbReference type="Pfam" id="PF04932">
    <property type="entry name" value="Wzy_C"/>
    <property type="match status" value="1"/>
</dbReference>
<dbReference type="Proteomes" id="UP000286715">
    <property type="component" value="Unassembled WGS sequence"/>
</dbReference>